<feature type="signal peptide" evidence="2">
    <location>
        <begin position="1"/>
        <end position="22"/>
    </location>
</feature>
<reference evidence="3 4" key="1">
    <citation type="submission" date="2019-06" db="EMBL/GenBank/DDBJ databases">
        <title>Sequencing the genomes of 1000 actinobacteria strains.</title>
        <authorList>
            <person name="Klenk H.-P."/>
        </authorList>
    </citation>
    <scope>NUCLEOTIDE SEQUENCE [LARGE SCALE GENOMIC DNA]</scope>
    <source>
        <strain evidence="3 4">DSM 45928</strain>
    </source>
</reference>
<evidence type="ECO:0000313" key="4">
    <source>
        <dbReference type="Proteomes" id="UP000317043"/>
    </source>
</evidence>
<proteinExistence type="predicted"/>
<evidence type="ECO:0008006" key="5">
    <source>
        <dbReference type="Google" id="ProtNLM"/>
    </source>
</evidence>
<sequence>MARVLLMSSAIAVALTLSGCSAQSSTPSSRSSESATPEAVVDERFEDEPFSQTEKIDICTQVSELADNSDVLDGKPHLDIVEEPDWFCRIDNIEWTKLDAGATIELGFREYTDEEIQNIQDQAAKNGTTSTCGLITFYEGDLVLTDSARTPASCGLQTTVHRTGYLVRNSTAITLKLKLDGSPEEHTTYDLHEDDSTVYMGVMELLDRY</sequence>
<evidence type="ECO:0000256" key="2">
    <source>
        <dbReference type="SAM" id="SignalP"/>
    </source>
</evidence>
<feature type="compositionally biased region" description="Low complexity" evidence="1">
    <location>
        <begin position="21"/>
        <end position="38"/>
    </location>
</feature>
<dbReference type="InParanoid" id="A0A543AWN7"/>
<comment type="caution">
    <text evidence="3">The sequence shown here is derived from an EMBL/GenBank/DDBJ whole genome shotgun (WGS) entry which is preliminary data.</text>
</comment>
<protein>
    <recommendedName>
        <fullName evidence="5">DUF3558 domain-containing protein</fullName>
    </recommendedName>
</protein>
<feature type="region of interest" description="Disordered" evidence="1">
    <location>
        <begin position="21"/>
        <end position="51"/>
    </location>
</feature>
<dbReference type="Proteomes" id="UP000317043">
    <property type="component" value="Unassembled WGS sequence"/>
</dbReference>
<dbReference type="AlphaFoldDB" id="A0A543AWN7"/>
<feature type="chain" id="PRO_5039137661" description="DUF3558 domain-containing protein" evidence="2">
    <location>
        <begin position="23"/>
        <end position="209"/>
    </location>
</feature>
<name>A0A543AWN7_9ACTN</name>
<keyword evidence="2" id="KW-0732">Signal</keyword>
<evidence type="ECO:0000256" key="1">
    <source>
        <dbReference type="SAM" id="MobiDB-lite"/>
    </source>
</evidence>
<accession>A0A543AWN7</accession>
<keyword evidence="4" id="KW-1185">Reference proteome</keyword>
<dbReference type="PROSITE" id="PS51257">
    <property type="entry name" value="PROKAR_LIPOPROTEIN"/>
    <property type="match status" value="1"/>
</dbReference>
<dbReference type="EMBL" id="VFOW01000001">
    <property type="protein sequence ID" value="TQL76986.1"/>
    <property type="molecule type" value="Genomic_DNA"/>
</dbReference>
<organism evidence="3 4">
    <name type="scientific">Stackebrandtia endophytica</name>
    <dbReference type="NCBI Taxonomy" id="1496996"/>
    <lineage>
        <taxon>Bacteria</taxon>
        <taxon>Bacillati</taxon>
        <taxon>Actinomycetota</taxon>
        <taxon>Actinomycetes</taxon>
        <taxon>Glycomycetales</taxon>
        <taxon>Glycomycetaceae</taxon>
        <taxon>Stackebrandtia</taxon>
    </lineage>
</organism>
<gene>
    <name evidence="3" type="ORF">FB566_2530</name>
</gene>
<evidence type="ECO:0000313" key="3">
    <source>
        <dbReference type="EMBL" id="TQL76986.1"/>
    </source>
</evidence>